<gene>
    <name evidence="5" type="ORF">V1477_017010</name>
</gene>
<dbReference type="Proteomes" id="UP001607303">
    <property type="component" value="Unassembled WGS sequence"/>
</dbReference>
<dbReference type="InterPro" id="IPR036964">
    <property type="entry name" value="RASGEF_cat_dom_sf"/>
</dbReference>
<reference evidence="5 6" key="1">
    <citation type="journal article" date="2024" name="Ann. Entomol. Soc. Am.">
        <title>Genomic analyses of the southern and eastern yellowjacket wasps (Hymenoptera: Vespidae) reveal evolutionary signatures of social life.</title>
        <authorList>
            <person name="Catto M.A."/>
            <person name="Caine P.B."/>
            <person name="Orr S.E."/>
            <person name="Hunt B.G."/>
            <person name="Goodisman M.A.D."/>
        </authorList>
    </citation>
    <scope>NUCLEOTIDE SEQUENCE [LARGE SCALE GENOMIC DNA]</scope>
    <source>
        <strain evidence="5">232</strain>
        <tissue evidence="5">Head and thorax</tissue>
    </source>
</reference>
<dbReference type="PANTHER" id="PTHR23113:SF368">
    <property type="entry name" value="CELL DIVISION CONTROL PROTEIN 25"/>
    <property type="match status" value="1"/>
</dbReference>
<dbReference type="SMART" id="SM00147">
    <property type="entry name" value="RasGEF"/>
    <property type="match status" value="1"/>
</dbReference>
<dbReference type="Pfam" id="PF00617">
    <property type="entry name" value="RasGEF"/>
    <property type="match status" value="1"/>
</dbReference>
<dbReference type="Gene3D" id="1.10.840.10">
    <property type="entry name" value="Ras guanine-nucleotide exchange factors catalytic domain"/>
    <property type="match status" value="1"/>
</dbReference>
<evidence type="ECO:0000256" key="3">
    <source>
        <dbReference type="SAM" id="MobiDB-lite"/>
    </source>
</evidence>
<dbReference type="InterPro" id="IPR001895">
    <property type="entry name" value="RASGEF_cat_dom"/>
</dbReference>
<evidence type="ECO:0000259" key="4">
    <source>
        <dbReference type="PROSITE" id="PS50009"/>
    </source>
</evidence>
<keyword evidence="6" id="KW-1185">Reference proteome</keyword>
<dbReference type="PANTHER" id="PTHR23113">
    <property type="entry name" value="GUANINE NUCLEOTIDE EXCHANGE FACTOR"/>
    <property type="match status" value="1"/>
</dbReference>
<dbReference type="InterPro" id="IPR008937">
    <property type="entry name" value="Ras-like_GEF"/>
</dbReference>
<feature type="compositionally biased region" description="Polar residues" evidence="3">
    <location>
        <begin position="344"/>
        <end position="354"/>
    </location>
</feature>
<dbReference type="SUPFAM" id="SSF48366">
    <property type="entry name" value="Ras GEF"/>
    <property type="match status" value="1"/>
</dbReference>
<evidence type="ECO:0000256" key="2">
    <source>
        <dbReference type="PROSITE-ProRule" id="PRU00168"/>
    </source>
</evidence>
<organism evidence="5 6">
    <name type="scientific">Vespula maculifrons</name>
    <name type="common">Eastern yellow jacket</name>
    <name type="synonym">Wasp</name>
    <dbReference type="NCBI Taxonomy" id="7453"/>
    <lineage>
        <taxon>Eukaryota</taxon>
        <taxon>Metazoa</taxon>
        <taxon>Ecdysozoa</taxon>
        <taxon>Arthropoda</taxon>
        <taxon>Hexapoda</taxon>
        <taxon>Insecta</taxon>
        <taxon>Pterygota</taxon>
        <taxon>Neoptera</taxon>
        <taxon>Endopterygota</taxon>
        <taxon>Hymenoptera</taxon>
        <taxon>Apocrita</taxon>
        <taxon>Aculeata</taxon>
        <taxon>Vespoidea</taxon>
        <taxon>Vespidae</taxon>
        <taxon>Vespinae</taxon>
        <taxon>Vespula</taxon>
    </lineage>
</organism>
<sequence length="994" mass="116062">MRTSHDSTCLSRRYERAQTENNRIQKLLLSEYCDFSDTVLVESPFAETTRNGHGLRQVALGLTPQRLIVAADVFKKNSDNFLCPADLDPSIESFELVSVYPLEYITLSIFARRQRKTLKGRYTYDITRNITSKLIDGRTHYYELGGIHRRELFWKIWCDQVRDLLARKTKSSSLSETSAASSSSTTTVYFLSSEIEVDDNYSGKKKKNVYRVWAHYGGAGDGVRPTWPHKDLYLGPSYNELVFGYYTPIPVRFAGASLEEIRYTLADYSLNRIANRKPCQSWPECRNVKYTRKTQHGDDLCDVLFIREKDRQILTSCNCSSCDHRRSQEKLLEARWKESHETTKSSNRILNPSTEHSEKKPTKFICKKGQQQQPNVLISKVSRFGFGIPEKCSSALVLGPSRRGCRYNNKLTGNQNPIDIYELIESSVRMWEDRQKGRSRPRKNRRHLRRYGLITAAYFFRALGPWSVQSGERESVQGRRTLSEVNIRRQYVEPELRLPVSRRQLVASVSCSALEPGGCSAIGPATRDQVILFWTPEYWYRPRAAITAYRELRRHLASIRDFRQKKERQKNEKRFFYVCKKSLPGKMMMMESNVSLEEKSGSLLKRIFSTSGPNKKRDKRKECKENDDSTMYQLKKLLKMEMRVTVWDLDSNTLAKQLTMIDRDLFIRIPISEIEIIVFQKSSRNAPNLGAWVAFGHRITCLTISEILAVKKIDMRTRIMVRFINAANKCFDIGNFHSCRSILAGLQAPPIYRLKSSWSYLRVHHANRYAIMERLCKIYKSPDSSLYRKTWAKAKRSPPCMPYIGDLIIRLLGLHVSQYFEESIVSTNSKYFLSKNPTILPTSSSMRSLQDKSFERNYTKSSIDPNEQKQKLSTRILVATLAKFNYTKYRNILNKEDFPITFRQRQLARKYFDRWNYITLKSTIKKQDEEKLRKMNTKSKRVLDLSIWLGECQRFARRYNFSRHSLACEFLLKARYREDRENFFISLKLEPPDT</sequence>
<comment type="caution">
    <text evidence="5">The sequence shown here is derived from an EMBL/GenBank/DDBJ whole genome shotgun (WGS) entry which is preliminary data.</text>
</comment>
<dbReference type="PROSITE" id="PS50009">
    <property type="entry name" value="RASGEF_CAT"/>
    <property type="match status" value="1"/>
</dbReference>
<protein>
    <submittedName>
        <fullName evidence="5">Ras guanine nucleotide exchange factor E</fullName>
    </submittedName>
</protein>
<evidence type="ECO:0000313" key="5">
    <source>
        <dbReference type="EMBL" id="KAL2727734.1"/>
    </source>
</evidence>
<name>A0ABD2B4T0_VESMC</name>
<feature type="domain" description="Ras-GEF" evidence="4">
    <location>
        <begin position="650"/>
        <end position="883"/>
    </location>
</feature>
<proteinExistence type="predicted"/>
<accession>A0ABD2B4T0</accession>
<dbReference type="AlphaFoldDB" id="A0ABD2B4T0"/>
<keyword evidence="1 2" id="KW-0344">Guanine-nucleotide releasing factor</keyword>
<feature type="region of interest" description="Disordered" evidence="3">
    <location>
        <begin position="337"/>
        <end position="360"/>
    </location>
</feature>
<dbReference type="EMBL" id="JAYRBN010000100">
    <property type="protein sequence ID" value="KAL2727734.1"/>
    <property type="molecule type" value="Genomic_DNA"/>
</dbReference>
<evidence type="ECO:0000313" key="6">
    <source>
        <dbReference type="Proteomes" id="UP001607303"/>
    </source>
</evidence>
<evidence type="ECO:0000256" key="1">
    <source>
        <dbReference type="ARBA" id="ARBA00022658"/>
    </source>
</evidence>
<dbReference type="InterPro" id="IPR023578">
    <property type="entry name" value="Ras_GEF_dom_sf"/>
</dbReference>
<dbReference type="GO" id="GO:0005085">
    <property type="term" value="F:guanyl-nucleotide exchange factor activity"/>
    <property type="evidence" value="ECO:0007669"/>
    <property type="project" value="UniProtKB-KW"/>
</dbReference>